<accession>K9XW04</accession>
<keyword evidence="1" id="KW-1133">Transmembrane helix</keyword>
<dbReference type="Proteomes" id="UP000010473">
    <property type="component" value="Chromosome"/>
</dbReference>
<feature type="transmembrane region" description="Helical" evidence="1">
    <location>
        <begin position="21"/>
        <end position="43"/>
    </location>
</feature>
<name>K9XW04_STAC7</name>
<reference evidence="3" key="1">
    <citation type="journal article" date="2013" name="Proc. Natl. Acad. Sci. U.S.A.">
        <title>Improving the coverage of the cyanobacterial phylum using diversity-driven genome sequencing.</title>
        <authorList>
            <person name="Shih P.M."/>
            <person name="Wu D."/>
            <person name="Latifi A."/>
            <person name="Axen S.D."/>
            <person name="Fewer D.P."/>
            <person name="Talla E."/>
            <person name="Calteau A."/>
            <person name="Cai F."/>
            <person name="Tandeau de Marsac N."/>
            <person name="Rippka R."/>
            <person name="Herdman M."/>
            <person name="Sivonen K."/>
            <person name="Coursin T."/>
            <person name="Laurent T."/>
            <person name="Goodwin L."/>
            <person name="Nolan M."/>
            <person name="Davenport K.W."/>
            <person name="Han C.S."/>
            <person name="Rubin E.M."/>
            <person name="Eisen J.A."/>
            <person name="Woyke T."/>
            <person name="Gugger M."/>
            <person name="Kerfeld C.A."/>
        </authorList>
    </citation>
    <scope>NUCLEOTIDE SEQUENCE [LARGE SCALE GENOMIC DNA]</scope>
    <source>
        <strain evidence="3">ATCC 29371 / PCC 7437</strain>
    </source>
</reference>
<organism evidence="2 3">
    <name type="scientific">Stanieria cyanosphaera (strain ATCC 29371 / PCC 7437)</name>
    <dbReference type="NCBI Taxonomy" id="111780"/>
    <lineage>
        <taxon>Bacteria</taxon>
        <taxon>Bacillati</taxon>
        <taxon>Cyanobacteriota</taxon>
        <taxon>Cyanophyceae</taxon>
        <taxon>Pleurocapsales</taxon>
        <taxon>Dermocarpellaceae</taxon>
        <taxon>Stanieria</taxon>
    </lineage>
</organism>
<keyword evidence="3" id="KW-1185">Reference proteome</keyword>
<dbReference type="RefSeq" id="WP_015193917.1">
    <property type="nucleotide sequence ID" value="NC_019748.1"/>
</dbReference>
<dbReference type="STRING" id="111780.Sta7437_2724"/>
<keyword evidence="1" id="KW-0472">Membrane</keyword>
<gene>
    <name evidence="2" type="ordered locus">Sta7437_2724</name>
</gene>
<evidence type="ECO:0000313" key="2">
    <source>
        <dbReference type="EMBL" id="AFZ36249.1"/>
    </source>
</evidence>
<dbReference type="OrthoDB" id="568963at2"/>
<dbReference type="KEGG" id="scs:Sta7437_2724"/>
<dbReference type="InterPro" id="IPR012902">
    <property type="entry name" value="N_methyl_site"/>
</dbReference>
<dbReference type="AlphaFoldDB" id="K9XW04"/>
<evidence type="ECO:0000313" key="3">
    <source>
        <dbReference type="Proteomes" id="UP000010473"/>
    </source>
</evidence>
<dbReference type="PROSITE" id="PS00409">
    <property type="entry name" value="PROKAR_NTER_METHYL"/>
    <property type="match status" value="1"/>
</dbReference>
<proteinExistence type="predicted"/>
<evidence type="ECO:0000256" key="1">
    <source>
        <dbReference type="SAM" id="Phobius"/>
    </source>
</evidence>
<keyword evidence="1" id="KW-0812">Transmembrane</keyword>
<dbReference type="HOGENOM" id="CLU_672161_0_0_3"/>
<protein>
    <submittedName>
        <fullName evidence="2">Prepilin-type N-terminal cleavage/methylation domain-containing protein</fullName>
    </submittedName>
</protein>
<sequence length="411" mass="44438">MHVNLPIKLKNKHKKSTGYTLPEILLGASISFVVIGAAGWGLINMLQGNKTSSAQAGSRTEVNRALEFISDEVKKAEAIETNPTTNVPAGLTIPTSGQAILALDLPNMGQANTDNRVIYYVRSKPDDKWLGPKVIYRYGPPLDNNGNYTNGTWVNQPLVDRVDDQTITPSPCTGTAISGTGFAACVNNNKKTAQVYLSGVFGDSDEQYQANTQVYARAQAENLTGASSNNSFGSLTTNPLNPGGTSKTYKVRNLASAMGCNPAGDPCNMTIKFRQTSTGNPEITTTPDTNGNLVFTTSEEFYIEVTPSTTLSDKFLPEQQNNSNPVLSNDSTRVLTLGDGSNAPSNTAWNPTANPNRYQNIGNILQTNNYIQNNKITLPKNQYIIAFEIGQTDTTHPGFDWQDQVLVVTVE</sequence>
<dbReference type="eggNOG" id="COG4795">
    <property type="taxonomic scope" value="Bacteria"/>
</dbReference>
<dbReference type="EMBL" id="CP003653">
    <property type="protein sequence ID" value="AFZ36249.1"/>
    <property type="molecule type" value="Genomic_DNA"/>
</dbReference>